<evidence type="ECO:0000256" key="1">
    <source>
        <dbReference type="SAM" id="Phobius"/>
    </source>
</evidence>
<keyword evidence="1" id="KW-1133">Transmembrane helix</keyword>
<dbReference type="STRING" id="1802505.A3D01_03260"/>
<dbReference type="Proteomes" id="UP000177169">
    <property type="component" value="Unassembled WGS sequence"/>
</dbReference>
<evidence type="ECO:0000313" key="3">
    <source>
        <dbReference type="Proteomes" id="UP000177169"/>
    </source>
</evidence>
<proteinExistence type="predicted"/>
<keyword evidence="1" id="KW-0812">Transmembrane</keyword>
<dbReference type="AlphaFoldDB" id="A0A1F7Z4D5"/>
<feature type="transmembrane region" description="Helical" evidence="1">
    <location>
        <begin position="82"/>
        <end position="105"/>
    </location>
</feature>
<comment type="caution">
    <text evidence="2">The sequence shown here is derived from an EMBL/GenBank/DDBJ whole genome shotgun (WGS) entry which is preliminary data.</text>
</comment>
<organism evidence="2 3">
    <name type="scientific">Candidatus Woesebacteria bacterium RIFCSPHIGHO2_02_FULL_39_13</name>
    <dbReference type="NCBI Taxonomy" id="1802505"/>
    <lineage>
        <taxon>Bacteria</taxon>
        <taxon>Candidatus Woeseibacteriota</taxon>
    </lineage>
</organism>
<protein>
    <recommendedName>
        <fullName evidence="4">Integral membrane protein</fullName>
    </recommendedName>
</protein>
<keyword evidence="1" id="KW-0472">Membrane</keyword>
<name>A0A1F7Z4D5_9BACT</name>
<evidence type="ECO:0000313" key="2">
    <source>
        <dbReference type="EMBL" id="OGM34533.1"/>
    </source>
</evidence>
<reference evidence="2 3" key="1">
    <citation type="journal article" date="2016" name="Nat. Commun.">
        <title>Thousands of microbial genomes shed light on interconnected biogeochemical processes in an aquifer system.</title>
        <authorList>
            <person name="Anantharaman K."/>
            <person name="Brown C.T."/>
            <person name="Hug L.A."/>
            <person name="Sharon I."/>
            <person name="Castelle C.J."/>
            <person name="Probst A.J."/>
            <person name="Thomas B.C."/>
            <person name="Singh A."/>
            <person name="Wilkins M.J."/>
            <person name="Karaoz U."/>
            <person name="Brodie E.L."/>
            <person name="Williams K.H."/>
            <person name="Hubbard S.S."/>
            <person name="Banfield J.F."/>
        </authorList>
    </citation>
    <scope>NUCLEOTIDE SEQUENCE [LARGE SCALE GENOMIC DNA]</scope>
</reference>
<gene>
    <name evidence="2" type="ORF">A3D01_03260</name>
</gene>
<feature type="transmembrane region" description="Helical" evidence="1">
    <location>
        <begin position="37"/>
        <end position="62"/>
    </location>
</feature>
<sequence>MNQLSISIPIGNLRGTGPLGFENVSSTRSVGYILNQVISVLVGAMTLFATIWFLILLITAAYSWMNAGGDKVALENARQKMLHAVIGLTIVIVAIFVADFIGFILGVPDILNVEGFITRILNP</sequence>
<evidence type="ECO:0008006" key="4">
    <source>
        <dbReference type="Google" id="ProtNLM"/>
    </source>
</evidence>
<dbReference type="EMBL" id="MGGR01000005">
    <property type="protein sequence ID" value="OGM34533.1"/>
    <property type="molecule type" value="Genomic_DNA"/>
</dbReference>
<accession>A0A1F7Z4D5</accession>